<accession>A0A3N4MQR9</accession>
<dbReference type="AlphaFoldDB" id="A0A3N4MQR9"/>
<sequence>MDVQTILICVLSSLVTGYFFAAVVFAVLCKNILKRIDRTGHFEIGNRLFKAGEVLKTRYPL</sequence>
<evidence type="ECO:0000256" key="1">
    <source>
        <dbReference type="SAM" id="Phobius"/>
    </source>
</evidence>
<dbReference type="EMBL" id="RPFL01000020">
    <property type="protein sequence ID" value="RPD86204.1"/>
    <property type="molecule type" value="Genomic_DNA"/>
</dbReference>
<evidence type="ECO:0000313" key="3">
    <source>
        <dbReference type="Proteomes" id="UP000272412"/>
    </source>
</evidence>
<evidence type="ECO:0000313" key="2">
    <source>
        <dbReference type="EMBL" id="RPD86204.1"/>
    </source>
</evidence>
<organism evidence="2 3">
    <name type="scientific">Neisseria weixii</name>
    <dbReference type="NCBI Taxonomy" id="1853276"/>
    <lineage>
        <taxon>Bacteria</taxon>
        <taxon>Pseudomonadati</taxon>
        <taxon>Pseudomonadota</taxon>
        <taxon>Betaproteobacteria</taxon>
        <taxon>Neisseriales</taxon>
        <taxon>Neisseriaceae</taxon>
        <taxon>Neisseria</taxon>
    </lineage>
</organism>
<keyword evidence="1" id="KW-1133">Transmembrane helix</keyword>
<keyword evidence="1" id="KW-0472">Membrane</keyword>
<protein>
    <submittedName>
        <fullName evidence="2">Uncharacterized protein</fullName>
    </submittedName>
</protein>
<feature type="transmembrane region" description="Helical" evidence="1">
    <location>
        <begin position="6"/>
        <end position="28"/>
    </location>
</feature>
<comment type="caution">
    <text evidence="2">The sequence shown here is derived from an EMBL/GenBank/DDBJ whole genome shotgun (WGS) entry which is preliminary data.</text>
</comment>
<keyword evidence="1" id="KW-0812">Transmembrane</keyword>
<name>A0A3N4MQR9_9NEIS</name>
<reference evidence="2 3" key="1">
    <citation type="submission" date="2018-11" db="EMBL/GenBank/DDBJ databases">
        <title>Neisseria weixii sp. nov. isolated from the rectal contents of plateau pika (Ochotona cruzoniae).</title>
        <authorList>
            <person name="Zhang G."/>
        </authorList>
    </citation>
    <scope>NUCLEOTIDE SEQUENCE [LARGE SCALE GENOMIC DNA]</scope>
    <source>
        <strain evidence="2 3">10009</strain>
    </source>
</reference>
<dbReference type="Proteomes" id="UP000272412">
    <property type="component" value="Unassembled WGS sequence"/>
</dbReference>
<dbReference type="RefSeq" id="WP_123804354.1">
    <property type="nucleotide sequence ID" value="NZ_RPFL01000020.1"/>
</dbReference>
<keyword evidence="3" id="KW-1185">Reference proteome</keyword>
<proteinExistence type="predicted"/>
<gene>
    <name evidence="2" type="ORF">EGK74_08130</name>
</gene>